<evidence type="ECO:0008006" key="3">
    <source>
        <dbReference type="Google" id="ProtNLM"/>
    </source>
</evidence>
<gene>
    <name evidence="1" type="ORF">GCM10015535_40410</name>
</gene>
<proteinExistence type="predicted"/>
<protein>
    <recommendedName>
        <fullName evidence="3">Lipoprotein</fullName>
    </recommendedName>
</protein>
<organism evidence="1 2">
    <name type="scientific">Streptomyces gelaticus</name>
    <dbReference type="NCBI Taxonomy" id="285446"/>
    <lineage>
        <taxon>Bacteria</taxon>
        <taxon>Bacillati</taxon>
        <taxon>Actinomycetota</taxon>
        <taxon>Actinomycetes</taxon>
        <taxon>Kitasatosporales</taxon>
        <taxon>Streptomycetaceae</taxon>
        <taxon>Streptomyces</taxon>
    </lineage>
</organism>
<evidence type="ECO:0000313" key="1">
    <source>
        <dbReference type="EMBL" id="GGV88667.1"/>
    </source>
</evidence>
<name>A0ABQ2W1V7_9ACTN</name>
<reference evidence="2" key="1">
    <citation type="journal article" date="2019" name="Int. J. Syst. Evol. Microbiol.">
        <title>The Global Catalogue of Microorganisms (GCM) 10K type strain sequencing project: providing services to taxonomists for standard genome sequencing and annotation.</title>
        <authorList>
            <consortium name="The Broad Institute Genomics Platform"/>
            <consortium name="The Broad Institute Genome Sequencing Center for Infectious Disease"/>
            <person name="Wu L."/>
            <person name="Ma J."/>
        </authorList>
    </citation>
    <scope>NUCLEOTIDE SEQUENCE [LARGE SCALE GENOMIC DNA]</scope>
    <source>
        <strain evidence="2">JCM 4376</strain>
    </source>
</reference>
<dbReference type="EMBL" id="BMTF01000013">
    <property type="protein sequence ID" value="GGV88667.1"/>
    <property type="molecule type" value="Genomic_DNA"/>
</dbReference>
<sequence>MQQAMTVRTSKAAIPRPEIESADGVGRRAEVKAVEAVRVRRVLCTFGLLMAVGASVAGCGEEKKTPEYVGAGEVCDGLFKGSLAKTIESVTGATSFAWTNPNAMDRVADALEAGYESGHRWAQGDTLCRIAPEGVGREGRAGIAFSMYAPQDVGDLRLPAGGKLYTMGKQSEATPTSAALYFECVSSRFEGSKNRPMRILGNFGRPRGHEQNLSDSRELNLTVLHAASLAVAKKLQCENNGGLPEKPVLEPRTAN</sequence>
<dbReference type="Proteomes" id="UP000660675">
    <property type="component" value="Unassembled WGS sequence"/>
</dbReference>
<accession>A0ABQ2W1V7</accession>
<keyword evidence="2" id="KW-1185">Reference proteome</keyword>
<evidence type="ECO:0000313" key="2">
    <source>
        <dbReference type="Proteomes" id="UP000660675"/>
    </source>
</evidence>
<comment type="caution">
    <text evidence="1">The sequence shown here is derived from an EMBL/GenBank/DDBJ whole genome shotgun (WGS) entry which is preliminary data.</text>
</comment>